<name>A0A1G9NBV9_9FIRM</name>
<dbReference type="OrthoDB" id="2064537at2"/>
<dbReference type="Proteomes" id="UP000214880">
    <property type="component" value="Unassembled WGS sequence"/>
</dbReference>
<sequence>MDKTARINHSVFNDEASPLFTREQASDTIIFNAFSTMQTNTPIWLPAAGKRICLTAVQTSAPAAITVILSRAGNASFLSIVLTTALATYSESFPSPVRFTADEIISLTTTAEGTVNITLIGYEV</sequence>
<dbReference type="AlphaFoldDB" id="A0A1G9NBV9"/>
<evidence type="ECO:0000313" key="2">
    <source>
        <dbReference type="Proteomes" id="UP000214880"/>
    </source>
</evidence>
<dbReference type="RefSeq" id="WP_092068933.1">
    <property type="nucleotide sequence ID" value="NZ_FNHB01000001.1"/>
</dbReference>
<organism evidence="1 2">
    <name type="scientific">Dendrosporobacter quercicolus</name>
    <dbReference type="NCBI Taxonomy" id="146817"/>
    <lineage>
        <taxon>Bacteria</taxon>
        <taxon>Bacillati</taxon>
        <taxon>Bacillota</taxon>
        <taxon>Negativicutes</taxon>
        <taxon>Selenomonadales</taxon>
        <taxon>Sporomusaceae</taxon>
        <taxon>Dendrosporobacter</taxon>
    </lineage>
</organism>
<proteinExistence type="predicted"/>
<protein>
    <submittedName>
        <fullName evidence="1">Uncharacterized protein</fullName>
    </submittedName>
</protein>
<gene>
    <name evidence="1" type="ORF">SAMN04488502_101953</name>
</gene>
<keyword evidence="2" id="KW-1185">Reference proteome</keyword>
<accession>A0A1G9NBV9</accession>
<reference evidence="1 2" key="1">
    <citation type="submission" date="2016-10" db="EMBL/GenBank/DDBJ databases">
        <authorList>
            <person name="de Groot N.N."/>
        </authorList>
    </citation>
    <scope>NUCLEOTIDE SEQUENCE [LARGE SCALE GENOMIC DNA]</scope>
    <source>
        <strain evidence="1 2">DSM 1736</strain>
    </source>
</reference>
<evidence type="ECO:0000313" key="1">
    <source>
        <dbReference type="EMBL" id="SDL83617.1"/>
    </source>
</evidence>
<dbReference type="STRING" id="146817.SAMN04488502_101953"/>
<dbReference type="EMBL" id="FNHB01000001">
    <property type="protein sequence ID" value="SDL83617.1"/>
    <property type="molecule type" value="Genomic_DNA"/>
</dbReference>